<feature type="compositionally biased region" description="Low complexity" evidence="1">
    <location>
        <begin position="108"/>
        <end position="117"/>
    </location>
</feature>
<keyword evidence="2" id="KW-0732">Signal</keyword>
<evidence type="ECO:0000313" key="3">
    <source>
        <dbReference type="EnsemblPlants" id="EMT00900"/>
    </source>
</evidence>
<dbReference type="PANTHER" id="PTHR36805">
    <property type="entry name" value="AGENET DOMAIN-CONTAINING PROTEIN"/>
    <property type="match status" value="1"/>
</dbReference>
<sequence length="376" mass="41885">MKRLSSSPSSLPRALVIILVIVCCCSMLPFPCSAVCKEHYLTRRSNPATKRDQIIASELKLGRRDHPIDHEAVFFFSVLARTRHGHHLGDRLLLLPADMPMLCRLQSSTQAGSSSTGKQETRKQQASSTGTTRGSNKQAAAAISKQQQHMSSMGKQLVKFLDHPMGEGQQRLAKKKDLRPALDWSIIKGWTVPLSAGVEVILDQLWVSSWNQMDSSFLDGWQKGKAGMLLIWFHPKSDVEERSSTDEDEALGSSSTVKTHSSDRNIVSKLSNQRMVTHKSSDPSRRRTRSSCGLLVSPLEPATVEPNGSGSRRGITDIAIQHQRQQLSETCNPNFNSKRGSIHQRDLKIPHRECVYHLTCDVQRGCHNHPERGAMT</sequence>
<accession>N1QSE7</accession>
<feature type="signal peptide" evidence="2">
    <location>
        <begin position="1"/>
        <end position="34"/>
    </location>
</feature>
<feature type="region of interest" description="Disordered" evidence="1">
    <location>
        <begin position="108"/>
        <end position="148"/>
    </location>
</feature>
<feature type="compositionally biased region" description="Polar residues" evidence="1">
    <location>
        <begin position="124"/>
        <end position="136"/>
    </location>
</feature>
<dbReference type="AlphaFoldDB" id="N1QSE7"/>
<proteinExistence type="predicted"/>
<name>N1QSE7_AEGTA</name>
<organism evidence="3">
    <name type="scientific">Aegilops tauschii</name>
    <name type="common">Tausch's goatgrass</name>
    <name type="synonym">Aegilops squarrosa</name>
    <dbReference type="NCBI Taxonomy" id="37682"/>
    <lineage>
        <taxon>Eukaryota</taxon>
        <taxon>Viridiplantae</taxon>
        <taxon>Streptophyta</taxon>
        <taxon>Embryophyta</taxon>
        <taxon>Tracheophyta</taxon>
        <taxon>Spermatophyta</taxon>
        <taxon>Magnoliopsida</taxon>
        <taxon>Liliopsida</taxon>
        <taxon>Poales</taxon>
        <taxon>Poaceae</taxon>
        <taxon>BOP clade</taxon>
        <taxon>Pooideae</taxon>
        <taxon>Triticodae</taxon>
        <taxon>Triticeae</taxon>
        <taxon>Triticinae</taxon>
        <taxon>Aegilops</taxon>
    </lineage>
</organism>
<feature type="compositionally biased region" description="Low complexity" evidence="1">
    <location>
        <begin position="137"/>
        <end position="148"/>
    </location>
</feature>
<feature type="compositionally biased region" description="Polar residues" evidence="1">
    <location>
        <begin position="252"/>
        <end position="275"/>
    </location>
</feature>
<dbReference type="EnsemblPlants" id="EMT00900">
    <property type="protein sequence ID" value="EMT00900"/>
    <property type="gene ID" value="F775_25253"/>
</dbReference>
<feature type="region of interest" description="Disordered" evidence="1">
    <location>
        <begin position="241"/>
        <end position="291"/>
    </location>
</feature>
<evidence type="ECO:0000256" key="2">
    <source>
        <dbReference type="SAM" id="SignalP"/>
    </source>
</evidence>
<feature type="chain" id="PRO_5014585047" evidence="2">
    <location>
        <begin position="35"/>
        <end position="376"/>
    </location>
</feature>
<evidence type="ECO:0000256" key="1">
    <source>
        <dbReference type="SAM" id="MobiDB-lite"/>
    </source>
</evidence>
<dbReference type="PANTHER" id="PTHR36805:SF7">
    <property type="entry name" value="AGENET DOMAIN-CONTAINING PROTEIN"/>
    <property type="match status" value="1"/>
</dbReference>
<reference evidence="3" key="1">
    <citation type="submission" date="2015-06" db="UniProtKB">
        <authorList>
            <consortium name="EnsemblPlants"/>
        </authorList>
    </citation>
    <scope>IDENTIFICATION</scope>
</reference>
<dbReference type="ExpressionAtlas" id="N1QSE7">
    <property type="expression patterns" value="baseline"/>
</dbReference>
<protein>
    <submittedName>
        <fullName evidence="3">Uncharacterized protein</fullName>
    </submittedName>
</protein>